<dbReference type="InterPro" id="IPR013877">
    <property type="entry name" value="YAP-bd/ALF4/Glomulin"/>
</dbReference>
<dbReference type="GO" id="GO:0005737">
    <property type="term" value="C:cytoplasm"/>
    <property type="evidence" value="ECO:0007669"/>
    <property type="project" value="TreeGrafter"/>
</dbReference>
<dbReference type="GO" id="GO:0055105">
    <property type="term" value="F:ubiquitin-protein transferase inhibitor activity"/>
    <property type="evidence" value="ECO:0007669"/>
    <property type="project" value="TreeGrafter"/>
</dbReference>
<accession>A0AAW0BWN1</accession>
<gene>
    <name evidence="1" type="ORF">VNI00_013557</name>
</gene>
<organism evidence="1 2">
    <name type="scientific">Paramarasmius palmivorus</name>
    <dbReference type="NCBI Taxonomy" id="297713"/>
    <lineage>
        <taxon>Eukaryota</taxon>
        <taxon>Fungi</taxon>
        <taxon>Dikarya</taxon>
        <taxon>Basidiomycota</taxon>
        <taxon>Agaricomycotina</taxon>
        <taxon>Agaricomycetes</taxon>
        <taxon>Agaricomycetidae</taxon>
        <taxon>Agaricales</taxon>
        <taxon>Marasmiineae</taxon>
        <taxon>Marasmiaceae</taxon>
        <taxon>Paramarasmius</taxon>
    </lineage>
</organism>
<name>A0AAW0BWN1_9AGAR</name>
<dbReference type="SUPFAM" id="SSF48371">
    <property type="entry name" value="ARM repeat"/>
    <property type="match status" value="1"/>
</dbReference>
<dbReference type="Proteomes" id="UP001383192">
    <property type="component" value="Unassembled WGS sequence"/>
</dbReference>
<dbReference type="PANTHER" id="PTHR15430:SF1">
    <property type="entry name" value="GLOMULIN"/>
    <property type="match status" value="1"/>
</dbReference>
<evidence type="ECO:0000313" key="1">
    <source>
        <dbReference type="EMBL" id="KAK7031302.1"/>
    </source>
</evidence>
<dbReference type="AlphaFoldDB" id="A0AAW0BWN1"/>
<sequence>MSAPETEDANLAITALIMSAVYDESPAQSLDEVYETLTTDSASIWESLDPLNLLSPLIASSADAASKILKLMSDNCSPRELILAADEVLENISHSDSLNVDVTDDEHENDRRLLKNHQQVLRLMLIYKESISRVPFRKRELFSLESHNFDKTTGRQALHLGRDLASEILKWAEGKPGVSSDELAETKGILSGYIESIIDSLANHIDASLATKAFTLVYPRLLKRTSHNESDSINEIEIMPSLMTLYYQMRSSSPQTLPPTPTRATLLIYSQGLIERQSVEDSEKTLSFFLPVILATIQSNDPAVDATLSLLLLSLHSLVSSHSYLSPNLLIPLSTILPSLCVAHPNPDIRHYTFRSLSLLLKAAEPPLRMQILLDLTQDKQQGHSKMRTASISLVREAVVEALDLENDKRIGIFASPLFLKEFGKIVLAPDPLDIFNKEDREMTDDMKEELGRLTECLALYYVLIVRDKKNRIGILDKDNLANVERGLLKPMRNWLHARLKTSTSTEKGRAQRPYWTMIRTNDLVDLEATMPLVALQVNLERIDETLRRL</sequence>
<dbReference type="PANTHER" id="PTHR15430">
    <property type="entry name" value="GLOMULIN"/>
    <property type="match status" value="1"/>
</dbReference>
<dbReference type="InterPro" id="IPR019516">
    <property type="entry name" value="Glomulin/ALF4"/>
</dbReference>
<proteinExistence type="predicted"/>
<dbReference type="Pfam" id="PF08568">
    <property type="entry name" value="Kinetochor_Ybp2"/>
    <property type="match status" value="1"/>
</dbReference>
<evidence type="ECO:0000313" key="2">
    <source>
        <dbReference type="Proteomes" id="UP001383192"/>
    </source>
</evidence>
<comment type="caution">
    <text evidence="1">The sequence shown here is derived from an EMBL/GenBank/DDBJ whole genome shotgun (WGS) entry which is preliminary data.</text>
</comment>
<keyword evidence="2" id="KW-1185">Reference proteome</keyword>
<dbReference type="EMBL" id="JAYKXP010000069">
    <property type="protein sequence ID" value="KAK7031302.1"/>
    <property type="molecule type" value="Genomic_DNA"/>
</dbReference>
<reference evidence="1 2" key="1">
    <citation type="submission" date="2024-01" db="EMBL/GenBank/DDBJ databases">
        <title>A draft genome for a cacao thread blight-causing isolate of Paramarasmius palmivorus.</title>
        <authorList>
            <person name="Baruah I.K."/>
            <person name="Bukari Y."/>
            <person name="Amoako-Attah I."/>
            <person name="Meinhardt L.W."/>
            <person name="Bailey B.A."/>
            <person name="Cohen S.P."/>
        </authorList>
    </citation>
    <scope>NUCLEOTIDE SEQUENCE [LARGE SCALE GENOMIC DNA]</scope>
    <source>
        <strain evidence="1 2">GH-12</strain>
    </source>
</reference>
<dbReference type="InterPro" id="IPR016024">
    <property type="entry name" value="ARM-type_fold"/>
</dbReference>
<protein>
    <submittedName>
        <fullName evidence="1">Uncharacterized protein</fullName>
    </submittedName>
</protein>